<comment type="similarity">
    <text evidence="4">Belongs to the PhyH family. PHYHD1 subfamily.</text>
</comment>
<comment type="caution">
    <text evidence="5">The sequence shown here is derived from an EMBL/GenBank/DDBJ whole genome shotgun (WGS) entry which is preliminary data.</text>
</comment>
<dbReference type="Proteomes" id="UP001174909">
    <property type="component" value="Unassembled WGS sequence"/>
</dbReference>
<sequence>MALTPEQVEAFHRDGYLLLESFLSHSQCDALLKRTYDIIAEADLNLHPTTTFSTRRDEESQHVKTDYFINSGDKIRFFFEEGALDGEGKLKGAVDKSLNKIGHALHALEPEFQKVALGERMGELARSLDLQKPAVVQSMVIFKQPHFGGEVNTHQDSTFLYTSPMRLYGVWIALEDADLENGCLWFAPGTHTTGIGRRMLRTVKDGRIELKFEGEDPRIDPQRFVPVPVKKGGMVLIHGEVVHKSEENKSKRSRNIFTFHMYDAGRSEWSKDNWLQPTEQLPFPHIY</sequence>
<evidence type="ECO:0000313" key="6">
    <source>
        <dbReference type="Proteomes" id="UP001174909"/>
    </source>
</evidence>
<dbReference type="InterPro" id="IPR008775">
    <property type="entry name" value="Phytyl_CoA_dOase-like"/>
</dbReference>
<comment type="cofactor">
    <cofactor evidence="1">
        <name>Fe cation</name>
        <dbReference type="ChEBI" id="CHEBI:24875"/>
    </cofactor>
</comment>
<evidence type="ECO:0000256" key="3">
    <source>
        <dbReference type="ARBA" id="ARBA00023004"/>
    </source>
</evidence>
<name>A0AA35R761_GEOBA</name>
<accession>A0AA35R761</accession>
<evidence type="ECO:0000256" key="2">
    <source>
        <dbReference type="ARBA" id="ARBA00022723"/>
    </source>
</evidence>
<dbReference type="Pfam" id="PF05721">
    <property type="entry name" value="PhyH"/>
    <property type="match status" value="1"/>
</dbReference>
<evidence type="ECO:0000256" key="1">
    <source>
        <dbReference type="ARBA" id="ARBA00001962"/>
    </source>
</evidence>
<gene>
    <name evidence="5" type="ORF">GBAR_LOCUS4546</name>
</gene>
<organism evidence="5 6">
    <name type="scientific">Geodia barretti</name>
    <name type="common">Barrett's horny sponge</name>
    <dbReference type="NCBI Taxonomy" id="519541"/>
    <lineage>
        <taxon>Eukaryota</taxon>
        <taxon>Metazoa</taxon>
        <taxon>Porifera</taxon>
        <taxon>Demospongiae</taxon>
        <taxon>Heteroscleromorpha</taxon>
        <taxon>Tetractinellida</taxon>
        <taxon>Astrophorina</taxon>
        <taxon>Geodiidae</taxon>
        <taxon>Geodia</taxon>
    </lineage>
</organism>
<evidence type="ECO:0000256" key="4">
    <source>
        <dbReference type="ARBA" id="ARBA00038356"/>
    </source>
</evidence>
<keyword evidence="5" id="KW-0560">Oxidoreductase</keyword>
<protein>
    <submittedName>
        <fullName evidence="5">Phytanoyl-CoA dioxygenase domain-containing protein 1</fullName>
    </submittedName>
</protein>
<keyword evidence="5" id="KW-0223">Dioxygenase</keyword>
<dbReference type="SUPFAM" id="SSF51197">
    <property type="entry name" value="Clavaminate synthase-like"/>
    <property type="match status" value="1"/>
</dbReference>
<dbReference type="AlphaFoldDB" id="A0AA35R761"/>
<keyword evidence="2" id="KW-0479">Metal-binding</keyword>
<proteinExistence type="inferred from homology"/>
<keyword evidence="3" id="KW-0408">Iron</keyword>
<dbReference type="GO" id="GO:0051213">
    <property type="term" value="F:dioxygenase activity"/>
    <property type="evidence" value="ECO:0007669"/>
    <property type="project" value="UniProtKB-KW"/>
</dbReference>
<dbReference type="EMBL" id="CASHTH010000659">
    <property type="protein sequence ID" value="CAI8006059.1"/>
    <property type="molecule type" value="Genomic_DNA"/>
</dbReference>
<dbReference type="PANTHER" id="PTHR20883">
    <property type="entry name" value="PHYTANOYL-COA DIOXYGENASE DOMAIN CONTAINING 1"/>
    <property type="match status" value="1"/>
</dbReference>
<keyword evidence="6" id="KW-1185">Reference proteome</keyword>
<dbReference type="GO" id="GO:0046872">
    <property type="term" value="F:metal ion binding"/>
    <property type="evidence" value="ECO:0007669"/>
    <property type="project" value="UniProtKB-KW"/>
</dbReference>
<dbReference type="PANTHER" id="PTHR20883:SF15">
    <property type="entry name" value="PHYTANOYL-COA DIOXYGENASE DOMAIN-CONTAINING PROTEIN 1"/>
    <property type="match status" value="1"/>
</dbReference>
<reference evidence="5" key="1">
    <citation type="submission" date="2023-03" db="EMBL/GenBank/DDBJ databases">
        <authorList>
            <person name="Steffen K."/>
            <person name="Cardenas P."/>
        </authorList>
    </citation>
    <scope>NUCLEOTIDE SEQUENCE</scope>
</reference>
<dbReference type="Gene3D" id="2.60.120.620">
    <property type="entry name" value="q2cbj1_9rhob like domain"/>
    <property type="match status" value="1"/>
</dbReference>
<evidence type="ECO:0000313" key="5">
    <source>
        <dbReference type="EMBL" id="CAI8006059.1"/>
    </source>
</evidence>